<keyword evidence="3" id="KW-1185">Reference proteome</keyword>
<name>A0A849HAY8_9MICO</name>
<organism evidence="2 3">
    <name type="scientific">Knoellia koreensis</name>
    <dbReference type="NCBI Taxonomy" id="2730921"/>
    <lineage>
        <taxon>Bacteria</taxon>
        <taxon>Bacillati</taxon>
        <taxon>Actinomycetota</taxon>
        <taxon>Actinomycetes</taxon>
        <taxon>Micrococcales</taxon>
        <taxon>Intrasporangiaceae</taxon>
        <taxon>Knoellia</taxon>
    </lineage>
</organism>
<dbReference type="InterPro" id="IPR010982">
    <property type="entry name" value="Lambda_DNA-bd_dom_sf"/>
</dbReference>
<reference evidence="2 3" key="1">
    <citation type="submission" date="2020-04" db="EMBL/GenBank/DDBJ databases">
        <title>Knoellia sp. isolate from air conditioner.</title>
        <authorList>
            <person name="Chea S."/>
            <person name="Kim D.-U."/>
        </authorList>
    </citation>
    <scope>NUCLEOTIDE SEQUENCE [LARGE SCALE GENOMIC DNA]</scope>
    <source>
        <strain evidence="2 3">DB2414S</strain>
    </source>
</reference>
<proteinExistence type="predicted"/>
<dbReference type="AlphaFoldDB" id="A0A849HAY8"/>
<sequence length="85" mass="9227">MKNEGTDLREVAAPNLRALRARKRWRQADLAEAARMARSTLAEVEAGKRRLYVDEAVDICAALGCTLADLLAGDECADARKALGI</sequence>
<dbReference type="RefSeq" id="WP_171241665.1">
    <property type="nucleotide sequence ID" value="NZ_JABEPQ010000001.1"/>
</dbReference>
<evidence type="ECO:0000259" key="1">
    <source>
        <dbReference type="PROSITE" id="PS50943"/>
    </source>
</evidence>
<dbReference type="EMBL" id="JABEPQ010000001">
    <property type="protein sequence ID" value="NNM44522.1"/>
    <property type="molecule type" value="Genomic_DNA"/>
</dbReference>
<dbReference type="CDD" id="cd00093">
    <property type="entry name" value="HTH_XRE"/>
    <property type="match status" value="1"/>
</dbReference>
<dbReference type="PROSITE" id="PS50943">
    <property type="entry name" value="HTH_CROC1"/>
    <property type="match status" value="1"/>
</dbReference>
<dbReference type="Proteomes" id="UP000588586">
    <property type="component" value="Unassembled WGS sequence"/>
</dbReference>
<dbReference type="Gene3D" id="1.10.260.40">
    <property type="entry name" value="lambda repressor-like DNA-binding domains"/>
    <property type="match status" value="1"/>
</dbReference>
<evidence type="ECO:0000313" key="3">
    <source>
        <dbReference type="Proteomes" id="UP000588586"/>
    </source>
</evidence>
<protein>
    <submittedName>
        <fullName evidence="2">Helix-turn-helix transcriptional regulator</fullName>
    </submittedName>
</protein>
<dbReference type="SMART" id="SM00530">
    <property type="entry name" value="HTH_XRE"/>
    <property type="match status" value="1"/>
</dbReference>
<dbReference type="InterPro" id="IPR001387">
    <property type="entry name" value="Cro/C1-type_HTH"/>
</dbReference>
<gene>
    <name evidence="2" type="ORF">HJG52_00675</name>
</gene>
<evidence type="ECO:0000313" key="2">
    <source>
        <dbReference type="EMBL" id="NNM44522.1"/>
    </source>
</evidence>
<feature type="domain" description="HTH cro/C1-type" evidence="1">
    <location>
        <begin position="16"/>
        <end position="70"/>
    </location>
</feature>
<accession>A0A849HAY8</accession>
<comment type="caution">
    <text evidence="2">The sequence shown here is derived from an EMBL/GenBank/DDBJ whole genome shotgun (WGS) entry which is preliminary data.</text>
</comment>
<dbReference type="GO" id="GO:0003677">
    <property type="term" value="F:DNA binding"/>
    <property type="evidence" value="ECO:0007669"/>
    <property type="project" value="InterPro"/>
</dbReference>
<dbReference type="SUPFAM" id="SSF47413">
    <property type="entry name" value="lambda repressor-like DNA-binding domains"/>
    <property type="match status" value="1"/>
</dbReference>
<dbReference type="Pfam" id="PF13443">
    <property type="entry name" value="HTH_26"/>
    <property type="match status" value="1"/>
</dbReference>